<evidence type="ECO:0000256" key="1">
    <source>
        <dbReference type="SAM" id="MobiDB-lite"/>
    </source>
</evidence>
<evidence type="ECO:0000313" key="2">
    <source>
        <dbReference type="EMBL" id="MBX48248.1"/>
    </source>
</evidence>
<feature type="compositionally biased region" description="Polar residues" evidence="1">
    <location>
        <begin position="29"/>
        <end position="40"/>
    </location>
</feature>
<organism evidence="2">
    <name type="scientific">Rhizophora mucronata</name>
    <name type="common">Asiatic mangrove</name>
    <dbReference type="NCBI Taxonomy" id="61149"/>
    <lineage>
        <taxon>Eukaryota</taxon>
        <taxon>Viridiplantae</taxon>
        <taxon>Streptophyta</taxon>
        <taxon>Embryophyta</taxon>
        <taxon>Tracheophyta</taxon>
        <taxon>Spermatophyta</taxon>
        <taxon>Magnoliopsida</taxon>
        <taxon>eudicotyledons</taxon>
        <taxon>Gunneridae</taxon>
        <taxon>Pentapetalae</taxon>
        <taxon>rosids</taxon>
        <taxon>fabids</taxon>
        <taxon>Malpighiales</taxon>
        <taxon>Rhizophoraceae</taxon>
        <taxon>Rhizophora</taxon>
    </lineage>
</organism>
<sequence length="40" mass="4186">MHGQIPFAIAISGNDGIISATSPDRETEISTAEVSQVKTI</sequence>
<name>A0A2P2P0I1_RHIMU</name>
<dbReference type="EMBL" id="GGEC01067764">
    <property type="protein sequence ID" value="MBX48248.1"/>
    <property type="molecule type" value="Transcribed_RNA"/>
</dbReference>
<feature type="region of interest" description="Disordered" evidence="1">
    <location>
        <begin position="20"/>
        <end position="40"/>
    </location>
</feature>
<dbReference type="AlphaFoldDB" id="A0A2P2P0I1"/>
<reference evidence="2" key="1">
    <citation type="submission" date="2018-02" db="EMBL/GenBank/DDBJ databases">
        <title>Rhizophora mucronata_Transcriptome.</title>
        <authorList>
            <person name="Meera S.P."/>
            <person name="Sreeshan A."/>
            <person name="Augustine A."/>
        </authorList>
    </citation>
    <scope>NUCLEOTIDE SEQUENCE</scope>
    <source>
        <tissue evidence="2">Leaf</tissue>
    </source>
</reference>
<proteinExistence type="predicted"/>
<accession>A0A2P2P0I1</accession>
<protein>
    <submittedName>
        <fullName evidence="2">Uncharacterized protein</fullName>
    </submittedName>
</protein>